<dbReference type="Proteomes" id="UP000321408">
    <property type="component" value="Chromosome"/>
</dbReference>
<dbReference type="KEGG" id="psyt:DSAG12_02552"/>
<sequence>METNDFNKNLNQIEEILSDFIQIFPILMGLYSKIKMNEGYKEKKNLELFENLIELSIKSKIILENFAIKKDLRFERLFDLKTIWQGKKREDMLLILEKSMNFYPIAMHYGKILENESKLSEDQSYILLRNIVSIGEDAQIPQKRDYETYNLFGQVQRPDRKTIILNINPENGEKILSLEKADIQEEDGNIYITIPKSIVYEKDEIRPFYENDYNYSIFVLKSKNND</sequence>
<accession>A0A5B9DC72</accession>
<gene>
    <name evidence="1" type="ORF">DSAG12_02552</name>
</gene>
<dbReference type="EMBL" id="CP042905">
    <property type="protein sequence ID" value="QEE16722.1"/>
    <property type="molecule type" value="Genomic_DNA"/>
</dbReference>
<reference evidence="1 2" key="2">
    <citation type="journal article" date="2024" name="Int. J. Syst. Evol. Microbiol.">
        <title>Promethearchaeum syntrophicum gen. nov., sp. nov., an anaerobic, obligately syntrophic archaeon, the first isolate of the lineage 'Asgard' archaea, and proposal of the new archaeal phylum Promethearchaeota phyl. nov. and kingdom Promethearchaeati regn. nov.</title>
        <authorList>
            <person name="Imachi H."/>
            <person name="Nobu M.K."/>
            <person name="Kato S."/>
            <person name="Takaki Y."/>
            <person name="Miyazaki M."/>
            <person name="Miyata M."/>
            <person name="Ogawara M."/>
            <person name="Saito Y."/>
            <person name="Sakai S."/>
            <person name="Tahara Y.O."/>
            <person name="Takano Y."/>
            <person name="Tasumi E."/>
            <person name="Uematsu K."/>
            <person name="Yoshimura T."/>
            <person name="Itoh T."/>
            <person name="Ohkuma M."/>
            <person name="Takai K."/>
        </authorList>
    </citation>
    <scope>NUCLEOTIDE SEQUENCE [LARGE SCALE GENOMIC DNA]</scope>
    <source>
        <strain evidence="1 2">MK-D1</strain>
    </source>
</reference>
<reference evidence="1 2" key="1">
    <citation type="journal article" date="2020" name="Nature">
        <title>Isolation of an archaeon at the prokaryote-eukaryote interface.</title>
        <authorList>
            <person name="Imachi H."/>
            <person name="Nobu M.K."/>
            <person name="Nakahara N."/>
            <person name="Morono Y."/>
            <person name="Ogawara M."/>
            <person name="Takaki Y."/>
            <person name="Takano Y."/>
            <person name="Uematsu K."/>
            <person name="Ikuta T."/>
            <person name="Ito M."/>
            <person name="Matsui Y."/>
            <person name="Miyazaki M."/>
            <person name="Murata K."/>
            <person name="Saito Y."/>
            <person name="Sakai S."/>
            <person name="Song C."/>
            <person name="Tasumi E."/>
            <person name="Yamanaka Y."/>
            <person name="Yamaguchi T."/>
            <person name="Kamagata Y."/>
            <person name="Tamaki H."/>
            <person name="Takai K."/>
        </authorList>
    </citation>
    <scope>NUCLEOTIDE SEQUENCE [LARGE SCALE GENOMIC DNA]</scope>
    <source>
        <strain evidence="1 2">MK-D1</strain>
    </source>
</reference>
<keyword evidence="2" id="KW-1185">Reference proteome</keyword>
<dbReference type="RefSeq" id="WP_147663655.1">
    <property type="nucleotide sequence ID" value="NZ_CP042905.2"/>
</dbReference>
<organism evidence="1 2">
    <name type="scientific">Promethearchaeum syntrophicum</name>
    <dbReference type="NCBI Taxonomy" id="2594042"/>
    <lineage>
        <taxon>Archaea</taxon>
        <taxon>Promethearchaeati</taxon>
        <taxon>Promethearchaeota</taxon>
        <taxon>Promethearchaeia</taxon>
        <taxon>Promethearchaeales</taxon>
        <taxon>Promethearchaeaceae</taxon>
        <taxon>Promethearchaeum</taxon>
    </lineage>
</organism>
<dbReference type="GeneID" id="41330536"/>
<evidence type="ECO:0000313" key="1">
    <source>
        <dbReference type="EMBL" id="QEE16722.1"/>
    </source>
</evidence>
<evidence type="ECO:0000313" key="2">
    <source>
        <dbReference type="Proteomes" id="UP000321408"/>
    </source>
</evidence>
<proteinExistence type="predicted"/>
<dbReference type="AlphaFoldDB" id="A0A5B9DC72"/>
<protein>
    <submittedName>
        <fullName evidence="1">Uncharacterized protein</fullName>
    </submittedName>
</protein>
<name>A0A5B9DC72_9ARCH</name>